<reference evidence="2" key="1">
    <citation type="submission" date="2022-07" db="EMBL/GenBank/DDBJ databases">
        <title>Gramela sediminis sp. nov., isolated from deep-sea sediment of the Indian Ocean.</title>
        <authorList>
            <person name="Shi H."/>
        </authorList>
    </citation>
    <scope>NUCLEOTIDE SEQUENCE</scope>
    <source>
        <strain evidence="2">GC03-9</strain>
    </source>
</reference>
<dbReference type="InterPro" id="IPR024705">
    <property type="entry name" value="Ssp411"/>
</dbReference>
<evidence type="ECO:0000313" key="3">
    <source>
        <dbReference type="Proteomes" id="UP001155280"/>
    </source>
</evidence>
<sequence length="681" mass="79816">MENPSPEHTNELIKENSPYLLQHAHNPVNWKAWNDESLDLAQNQKKLIIISVGYSACHWCHVMEHESFEDPEVAEIMNKNYISIKVDREERPDVDQVYMNAVQIMTGAGGWPMNVVCLPDGRPVWGGTYFRKEQWKDALKQIAHLYETQPKKLEEYASRLEEGLKQVQLVDTPTEKSNLEKDYFSPIIEKWKRSLDQEYGGPKGAPKFMMPNNYEFLLRYAFQNSDEELMKHCLLTLNRISWGGTYDPVDGGFSRYSVDEKWHVPHFEKMLYDNAQLVQLYSKAYKLTENEWYREVVEQSLEFVENEFSHESGAFYSALDADSEDESGKNEEGAYYTWRKEDLKDLLGAEFELFAEVYNINKFGRWEDDKYVLIRTSEFEEIARRHDLSLEQFNLKREQWKQLLKKERKEREKPGLDDKSLTSWNAMMLTGYLEAYQALGRNEYLERALKNANFLIENQLKPDGRLYRTFKNGESKINAYLEDYAFCIEAFTRLYESCFEEKYLQLAEKLLGVVESDFADESSGLYFFNSRKDRKLITESLEISDNVIPASNSVMAKNLFRLGKITGNLVYIDKAENMLQKILPKIEEFPRYHSNWLDLLLNFTNPFYEVAITGPDHRDFSQYFQEKYIPNIVLAAGDSENIALLRNRTKKDETLIYVCEKGSCKLPNSSKSQSFQQIRQV</sequence>
<dbReference type="InterPro" id="IPR036249">
    <property type="entry name" value="Thioredoxin-like_sf"/>
</dbReference>
<dbReference type="Gene3D" id="3.40.30.10">
    <property type="entry name" value="Glutaredoxin"/>
    <property type="match status" value="1"/>
</dbReference>
<dbReference type="InterPro" id="IPR004879">
    <property type="entry name" value="Ssp411-like_TRX"/>
</dbReference>
<dbReference type="RefSeq" id="WP_241550650.1">
    <property type="nucleotide sequence ID" value="NZ_JANCNS010000001.1"/>
</dbReference>
<dbReference type="PANTHER" id="PTHR42899:SF1">
    <property type="entry name" value="SPERMATOGENESIS-ASSOCIATED PROTEIN 20"/>
    <property type="match status" value="1"/>
</dbReference>
<evidence type="ECO:0000313" key="2">
    <source>
        <dbReference type="EMBL" id="MCP9198644.1"/>
    </source>
</evidence>
<dbReference type="AlphaFoldDB" id="A0A9X2KVW6"/>
<dbReference type="SUPFAM" id="SSF52833">
    <property type="entry name" value="Thioredoxin-like"/>
    <property type="match status" value="1"/>
</dbReference>
<protein>
    <submittedName>
        <fullName evidence="2">Thioredoxin domain-containing protein</fullName>
    </submittedName>
</protein>
<dbReference type="Proteomes" id="UP001155280">
    <property type="component" value="Unassembled WGS sequence"/>
</dbReference>
<keyword evidence="3" id="KW-1185">Reference proteome</keyword>
<dbReference type="PIRSF" id="PIRSF006402">
    <property type="entry name" value="UCP006402_thioredoxin"/>
    <property type="match status" value="1"/>
</dbReference>
<feature type="domain" description="Spermatogenesis-associated protein 20-like TRX" evidence="1">
    <location>
        <begin position="9"/>
        <end position="164"/>
    </location>
</feature>
<dbReference type="EMBL" id="JANCNS010000001">
    <property type="protein sequence ID" value="MCP9198644.1"/>
    <property type="molecule type" value="Genomic_DNA"/>
</dbReference>
<dbReference type="CDD" id="cd02955">
    <property type="entry name" value="SSP411"/>
    <property type="match status" value="1"/>
</dbReference>
<dbReference type="InterPro" id="IPR012341">
    <property type="entry name" value="6hp_glycosidase-like_sf"/>
</dbReference>
<accession>A0A9X2KVW6</accession>
<organism evidence="2 3">
    <name type="scientific">Christiangramia oceanisediminis</name>
    <dbReference type="NCBI Taxonomy" id="2920386"/>
    <lineage>
        <taxon>Bacteria</taxon>
        <taxon>Pseudomonadati</taxon>
        <taxon>Bacteroidota</taxon>
        <taxon>Flavobacteriia</taxon>
        <taxon>Flavobacteriales</taxon>
        <taxon>Flavobacteriaceae</taxon>
        <taxon>Christiangramia</taxon>
    </lineage>
</organism>
<dbReference type="InterPro" id="IPR008928">
    <property type="entry name" value="6-hairpin_glycosidase_sf"/>
</dbReference>
<dbReference type="Gene3D" id="1.50.10.20">
    <property type="match status" value="1"/>
</dbReference>
<dbReference type="SUPFAM" id="SSF48208">
    <property type="entry name" value="Six-hairpin glycosidases"/>
    <property type="match status" value="1"/>
</dbReference>
<proteinExistence type="predicted"/>
<name>A0A9X2KVW6_9FLAO</name>
<comment type="caution">
    <text evidence="2">The sequence shown here is derived from an EMBL/GenBank/DDBJ whole genome shotgun (WGS) entry which is preliminary data.</text>
</comment>
<dbReference type="GO" id="GO:0005975">
    <property type="term" value="P:carbohydrate metabolic process"/>
    <property type="evidence" value="ECO:0007669"/>
    <property type="project" value="InterPro"/>
</dbReference>
<gene>
    <name evidence="2" type="ORF">MKO06_01910</name>
</gene>
<evidence type="ECO:0000259" key="1">
    <source>
        <dbReference type="Pfam" id="PF03190"/>
    </source>
</evidence>
<dbReference type="Pfam" id="PF03190">
    <property type="entry name" value="Thioredox_DsbH"/>
    <property type="match status" value="1"/>
</dbReference>
<dbReference type="Gene3D" id="1.50.10.10">
    <property type="match status" value="1"/>
</dbReference>
<dbReference type="PANTHER" id="PTHR42899">
    <property type="entry name" value="SPERMATOGENESIS-ASSOCIATED PROTEIN 20"/>
    <property type="match status" value="1"/>
</dbReference>